<comment type="caution">
    <text evidence="1">The sequence shown here is derived from an EMBL/GenBank/DDBJ whole genome shotgun (WGS) entry which is preliminary data.</text>
</comment>
<accession>A0A0F9N609</accession>
<dbReference type="Gene3D" id="3.40.50.300">
    <property type="entry name" value="P-loop containing nucleotide triphosphate hydrolases"/>
    <property type="match status" value="1"/>
</dbReference>
<sequence>NNEPRHALREIFEDCKQMAKSMSLVHWTARQVNKSMVGKDTIGYEHAGESWGSMESPDIIIGFGRTLEDEQCGSISLYTSKVRDGEAHKKRDLAVDFAKQRVWDPLEEKE</sequence>
<dbReference type="EMBL" id="LAZR01003929">
    <property type="protein sequence ID" value="KKN13369.1"/>
    <property type="molecule type" value="Genomic_DNA"/>
</dbReference>
<gene>
    <name evidence="1" type="ORF">LCGC14_1006880</name>
</gene>
<dbReference type="InterPro" id="IPR027417">
    <property type="entry name" value="P-loop_NTPase"/>
</dbReference>
<reference evidence="1" key="1">
    <citation type="journal article" date="2015" name="Nature">
        <title>Complex archaea that bridge the gap between prokaryotes and eukaryotes.</title>
        <authorList>
            <person name="Spang A."/>
            <person name="Saw J.H."/>
            <person name="Jorgensen S.L."/>
            <person name="Zaremba-Niedzwiedzka K."/>
            <person name="Martijn J."/>
            <person name="Lind A.E."/>
            <person name="van Eijk R."/>
            <person name="Schleper C."/>
            <person name="Guy L."/>
            <person name="Ettema T.J."/>
        </authorList>
    </citation>
    <scope>NUCLEOTIDE SEQUENCE</scope>
</reference>
<feature type="non-terminal residue" evidence="1">
    <location>
        <position position="1"/>
    </location>
</feature>
<organism evidence="1">
    <name type="scientific">marine sediment metagenome</name>
    <dbReference type="NCBI Taxonomy" id="412755"/>
    <lineage>
        <taxon>unclassified sequences</taxon>
        <taxon>metagenomes</taxon>
        <taxon>ecological metagenomes</taxon>
    </lineage>
</organism>
<proteinExistence type="predicted"/>
<dbReference type="AlphaFoldDB" id="A0A0F9N609"/>
<evidence type="ECO:0000313" key="1">
    <source>
        <dbReference type="EMBL" id="KKN13369.1"/>
    </source>
</evidence>
<protein>
    <submittedName>
        <fullName evidence="1">Uncharacterized protein</fullName>
    </submittedName>
</protein>
<name>A0A0F9N609_9ZZZZ</name>